<sequence>MPKHVISALDRAKEFASAGLYSIDKSFSLSKYCNCRVTWDHNEKPKKACASSSTLATLQQTIGKCAQVAIKRKPEADHFAWETTEAFIKSNILLGKLQN</sequence>
<protein>
    <submittedName>
        <fullName evidence="1">Uncharacterized protein</fullName>
    </submittedName>
</protein>
<dbReference type="EMBL" id="JARBHB010000009">
    <property type="protein sequence ID" value="KAJ8875772.1"/>
    <property type="molecule type" value="Genomic_DNA"/>
</dbReference>
<dbReference type="Proteomes" id="UP001159363">
    <property type="component" value="Chromosome 8"/>
</dbReference>
<accession>A0ABQ9GUS5</accession>
<evidence type="ECO:0000313" key="1">
    <source>
        <dbReference type="EMBL" id="KAJ8875772.1"/>
    </source>
</evidence>
<keyword evidence="2" id="KW-1185">Reference proteome</keyword>
<reference evidence="1 2" key="1">
    <citation type="submission" date="2023-02" db="EMBL/GenBank/DDBJ databases">
        <title>LHISI_Scaffold_Assembly.</title>
        <authorList>
            <person name="Stuart O.P."/>
            <person name="Cleave R."/>
            <person name="Magrath M.J.L."/>
            <person name="Mikheyev A.S."/>
        </authorList>
    </citation>
    <scope>NUCLEOTIDE SEQUENCE [LARGE SCALE GENOMIC DNA]</scope>
    <source>
        <strain evidence="1">Daus_M_001</strain>
        <tissue evidence="1">Leg muscle</tissue>
    </source>
</reference>
<name>A0ABQ9GUS5_9NEOP</name>
<organism evidence="1 2">
    <name type="scientific">Dryococelus australis</name>
    <dbReference type="NCBI Taxonomy" id="614101"/>
    <lineage>
        <taxon>Eukaryota</taxon>
        <taxon>Metazoa</taxon>
        <taxon>Ecdysozoa</taxon>
        <taxon>Arthropoda</taxon>
        <taxon>Hexapoda</taxon>
        <taxon>Insecta</taxon>
        <taxon>Pterygota</taxon>
        <taxon>Neoptera</taxon>
        <taxon>Polyneoptera</taxon>
        <taxon>Phasmatodea</taxon>
        <taxon>Verophasmatodea</taxon>
        <taxon>Anareolatae</taxon>
        <taxon>Phasmatidae</taxon>
        <taxon>Eurycanthinae</taxon>
        <taxon>Dryococelus</taxon>
    </lineage>
</organism>
<evidence type="ECO:0000313" key="2">
    <source>
        <dbReference type="Proteomes" id="UP001159363"/>
    </source>
</evidence>
<proteinExistence type="predicted"/>
<comment type="caution">
    <text evidence="1">The sequence shown here is derived from an EMBL/GenBank/DDBJ whole genome shotgun (WGS) entry which is preliminary data.</text>
</comment>
<gene>
    <name evidence="1" type="ORF">PR048_023671</name>
</gene>